<sequence length="596" mass="69416">MSFNIPPLKSMMDSWRARQEQQQKEIALVEQDLRQRAQTLLLTLLRSRADSLKLFEEVTALQQRVETLRQQEDVQGAIQVYLRIIDLYEHEHQQRDESDYSKLDLPLIGATLHAAHFHAQHLLLADATVLGHKALDLCEHIYEYEWLDFDTLMDYDYAEQAAQQGKLVKAEMYFEKLLRVFAERYGAEDSRIALALSIWACFAVQKKRDFPLAEHLLLEALELRERYFEQGHPLLVSTWLMLTIVYLWQQRYDDARQALSQVKYLRPLHILIIDTDALRQDVFDLESLSSQWRILNAGLKVSDRMQQRMQGIQQDFGEQMQGRAGKQLQEAEAFVQQLPDEQEETQQDDEYAQEQSGLQHLSMISQLQFNEKYSEAEALAQRILQNTEKAYGPRHMMVATVMSSLASLYQQQAKYEETVQCYERVVSIYEDLYGPEHTYTTSSQSLLASALIDKGNDEEAEKICQRLLTVAAKNTQLSQTSDPLPLRCMARLCLKQKRYEEAENYARRLLHHFEQRWGSQHTALCEALGLLMRAMLYLRRYVEANLYYQRALAISGTQTVHASPATRHALEQWETELKRDYRALSQSAQGQAFEQE</sequence>
<dbReference type="InterPro" id="IPR053137">
    <property type="entry name" value="NLR-like"/>
</dbReference>
<protein>
    <recommendedName>
        <fullName evidence="5">MalT-like TPR region domain-containing protein</fullName>
    </recommendedName>
</protein>
<dbReference type="RefSeq" id="WP_220196605.1">
    <property type="nucleotide sequence ID" value="NZ_BNJF01000003.1"/>
</dbReference>
<name>A0A8J3I585_9CHLR</name>
<keyword evidence="1" id="KW-0802">TPR repeat</keyword>
<reference evidence="3" key="1">
    <citation type="submission" date="2020-10" db="EMBL/GenBank/DDBJ databases">
        <title>Taxonomic study of unclassified bacteria belonging to the class Ktedonobacteria.</title>
        <authorList>
            <person name="Yabe S."/>
            <person name="Wang C.M."/>
            <person name="Zheng Y."/>
            <person name="Sakai Y."/>
            <person name="Cavaletti L."/>
            <person name="Monciardini P."/>
            <person name="Donadio S."/>
        </authorList>
    </citation>
    <scope>NUCLEOTIDE SEQUENCE</scope>
    <source>
        <strain evidence="3">SOSP1-1</strain>
    </source>
</reference>
<evidence type="ECO:0000256" key="2">
    <source>
        <dbReference type="SAM" id="Coils"/>
    </source>
</evidence>
<keyword evidence="2" id="KW-0175">Coiled coil</keyword>
<dbReference type="PANTHER" id="PTHR46082:SF6">
    <property type="entry name" value="AAA+ ATPASE DOMAIN-CONTAINING PROTEIN-RELATED"/>
    <property type="match status" value="1"/>
</dbReference>
<feature type="repeat" description="TPR" evidence="1">
    <location>
        <begin position="399"/>
        <end position="432"/>
    </location>
</feature>
<evidence type="ECO:0000256" key="1">
    <source>
        <dbReference type="PROSITE-ProRule" id="PRU00339"/>
    </source>
</evidence>
<proteinExistence type="predicted"/>
<evidence type="ECO:0000313" key="4">
    <source>
        <dbReference type="Proteomes" id="UP000612362"/>
    </source>
</evidence>
<evidence type="ECO:0000313" key="3">
    <source>
        <dbReference type="EMBL" id="GHO47288.1"/>
    </source>
</evidence>
<gene>
    <name evidence="3" type="ORF">KSX_54510</name>
</gene>
<keyword evidence="4" id="KW-1185">Reference proteome</keyword>
<dbReference type="Proteomes" id="UP000612362">
    <property type="component" value="Unassembled WGS sequence"/>
</dbReference>
<dbReference type="SMART" id="SM00028">
    <property type="entry name" value="TPR"/>
    <property type="match status" value="6"/>
</dbReference>
<dbReference type="InterPro" id="IPR019734">
    <property type="entry name" value="TPR_rpt"/>
</dbReference>
<evidence type="ECO:0008006" key="5">
    <source>
        <dbReference type="Google" id="ProtNLM"/>
    </source>
</evidence>
<dbReference type="Gene3D" id="1.25.40.10">
    <property type="entry name" value="Tetratricopeptide repeat domain"/>
    <property type="match status" value="3"/>
</dbReference>
<dbReference type="SUPFAM" id="SSF48452">
    <property type="entry name" value="TPR-like"/>
    <property type="match status" value="3"/>
</dbReference>
<organism evidence="3 4">
    <name type="scientific">Ktedonospora formicarum</name>
    <dbReference type="NCBI Taxonomy" id="2778364"/>
    <lineage>
        <taxon>Bacteria</taxon>
        <taxon>Bacillati</taxon>
        <taxon>Chloroflexota</taxon>
        <taxon>Ktedonobacteria</taxon>
        <taxon>Ktedonobacterales</taxon>
        <taxon>Ktedonobacteraceae</taxon>
        <taxon>Ktedonospora</taxon>
    </lineage>
</organism>
<dbReference type="AlphaFoldDB" id="A0A8J3I585"/>
<dbReference type="Pfam" id="PF13424">
    <property type="entry name" value="TPR_12"/>
    <property type="match status" value="1"/>
</dbReference>
<dbReference type="PANTHER" id="PTHR46082">
    <property type="entry name" value="ATP/GTP-BINDING PROTEIN-RELATED"/>
    <property type="match status" value="1"/>
</dbReference>
<accession>A0A8J3I585</accession>
<dbReference type="PROSITE" id="PS50005">
    <property type="entry name" value="TPR"/>
    <property type="match status" value="1"/>
</dbReference>
<dbReference type="EMBL" id="BNJF01000003">
    <property type="protein sequence ID" value="GHO47288.1"/>
    <property type="molecule type" value="Genomic_DNA"/>
</dbReference>
<dbReference type="InterPro" id="IPR011990">
    <property type="entry name" value="TPR-like_helical_dom_sf"/>
</dbReference>
<feature type="coiled-coil region" evidence="2">
    <location>
        <begin position="12"/>
        <end position="71"/>
    </location>
</feature>
<comment type="caution">
    <text evidence="3">The sequence shown here is derived from an EMBL/GenBank/DDBJ whole genome shotgun (WGS) entry which is preliminary data.</text>
</comment>